<keyword evidence="5" id="KW-1185">Reference proteome</keyword>
<dbReference type="AlphaFoldDB" id="A0A1B1AN11"/>
<dbReference type="InParanoid" id="A0A1B1AN11"/>
<dbReference type="Proteomes" id="UP000092498">
    <property type="component" value="Chromosome"/>
</dbReference>
<dbReference type="EMBL" id="CP013244">
    <property type="protein sequence ID" value="ANP47936.1"/>
    <property type="molecule type" value="Genomic_DNA"/>
</dbReference>
<feature type="region of interest" description="Disordered" evidence="1">
    <location>
        <begin position="63"/>
        <end position="84"/>
    </location>
</feature>
<evidence type="ECO:0000313" key="4">
    <source>
        <dbReference type="EMBL" id="ANP47936.1"/>
    </source>
</evidence>
<feature type="signal peptide" evidence="3">
    <location>
        <begin position="1"/>
        <end position="20"/>
    </location>
</feature>
<dbReference type="KEGG" id="cbot:ATE48_03760"/>
<accession>A0A1B1AN11</accession>
<feature type="chain" id="PRO_5008519057" description="Glycine zipper domain-containing protein" evidence="3">
    <location>
        <begin position="21"/>
        <end position="84"/>
    </location>
</feature>
<keyword evidence="2" id="KW-0812">Transmembrane</keyword>
<evidence type="ECO:0000256" key="1">
    <source>
        <dbReference type="SAM" id="MobiDB-lite"/>
    </source>
</evidence>
<keyword evidence="2" id="KW-1133">Transmembrane helix</keyword>
<gene>
    <name evidence="4" type="ORF">ATE48_03760</name>
</gene>
<dbReference type="STRING" id="1759059.ATE48_03760"/>
<name>A0A1B1AN11_9PROT</name>
<dbReference type="PROSITE" id="PS51257">
    <property type="entry name" value="PROKAR_LIPOPROTEIN"/>
    <property type="match status" value="1"/>
</dbReference>
<proteinExistence type="predicted"/>
<evidence type="ECO:0000256" key="2">
    <source>
        <dbReference type="SAM" id="Phobius"/>
    </source>
</evidence>
<evidence type="ECO:0000256" key="3">
    <source>
        <dbReference type="SAM" id="SignalP"/>
    </source>
</evidence>
<reference evidence="4 5" key="1">
    <citation type="submission" date="2015-11" db="EMBL/GenBank/DDBJ databases">
        <title>Whole-Genome Sequence of Candidatus Oderbacter manganicum from the National Park Lower Oder Valley, Germany.</title>
        <authorList>
            <person name="Braun B."/>
            <person name="Liere K."/>
            <person name="Szewzyk U."/>
        </authorList>
    </citation>
    <scope>NUCLEOTIDE SEQUENCE [LARGE SCALE GENOMIC DNA]</scope>
    <source>
        <strain evidence="4 5">OTSz_A_272</strain>
    </source>
</reference>
<evidence type="ECO:0000313" key="5">
    <source>
        <dbReference type="Proteomes" id="UP000092498"/>
    </source>
</evidence>
<protein>
    <recommendedName>
        <fullName evidence="6">Glycine zipper domain-containing protein</fullName>
    </recommendedName>
</protein>
<sequence>MKFALAAGAALMLCACGTQMGDRLASGAAIGAGTGAVFGGIGAVPGAIIGAGVGAFTPPERVNLGEPVWDDATRDRYDEQGNPR</sequence>
<evidence type="ECO:0008006" key="6">
    <source>
        <dbReference type="Google" id="ProtNLM"/>
    </source>
</evidence>
<feature type="transmembrane region" description="Helical" evidence="2">
    <location>
        <begin position="37"/>
        <end position="56"/>
    </location>
</feature>
<organism evidence="4 5">
    <name type="scientific">Candidatus Viadribacter manganicus</name>
    <dbReference type="NCBI Taxonomy" id="1759059"/>
    <lineage>
        <taxon>Bacteria</taxon>
        <taxon>Pseudomonadati</taxon>
        <taxon>Pseudomonadota</taxon>
        <taxon>Alphaproteobacteria</taxon>
        <taxon>Hyphomonadales</taxon>
        <taxon>Hyphomonadaceae</taxon>
        <taxon>Candidatus Viadribacter</taxon>
    </lineage>
</organism>
<feature type="compositionally biased region" description="Basic and acidic residues" evidence="1">
    <location>
        <begin position="71"/>
        <end position="84"/>
    </location>
</feature>
<keyword evidence="3" id="KW-0732">Signal</keyword>
<keyword evidence="2" id="KW-0472">Membrane</keyword>